<dbReference type="STRING" id="1407499.HHUB_1731"/>
<dbReference type="InterPro" id="IPR051169">
    <property type="entry name" value="NADH-Q_oxidoreductase"/>
</dbReference>
<dbReference type="KEGG" id="hhb:Hhub_1731"/>
<dbReference type="PANTHER" id="PTHR42913:SF3">
    <property type="entry name" value="64 KDA MITOCHONDRIAL NADH DEHYDROGENASE (EUROFUNG)"/>
    <property type="match status" value="1"/>
</dbReference>
<evidence type="ECO:0000256" key="2">
    <source>
        <dbReference type="ARBA" id="ARBA00005272"/>
    </source>
</evidence>
<comment type="cofactor">
    <cofactor evidence="1">
        <name>FAD</name>
        <dbReference type="ChEBI" id="CHEBI:57692"/>
    </cofactor>
</comment>
<keyword evidence="3" id="KW-0285">Flavoprotein</keyword>
<evidence type="ECO:0000256" key="5">
    <source>
        <dbReference type="ARBA" id="ARBA00023002"/>
    </source>
</evidence>
<dbReference type="GO" id="GO:0003955">
    <property type="term" value="F:NAD(P)H dehydrogenase (quinone) activity"/>
    <property type="evidence" value="ECO:0007669"/>
    <property type="project" value="TreeGrafter"/>
</dbReference>
<dbReference type="SUPFAM" id="SSF51905">
    <property type="entry name" value="FAD/NAD(P)-binding domain"/>
    <property type="match status" value="2"/>
</dbReference>
<dbReference type="Gene3D" id="3.50.50.100">
    <property type="match status" value="1"/>
</dbReference>
<evidence type="ECO:0000256" key="1">
    <source>
        <dbReference type="ARBA" id="ARBA00001974"/>
    </source>
</evidence>
<proteinExistence type="inferred from homology"/>
<comment type="similarity">
    <text evidence="2">Belongs to the NADH dehydrogenase family.</text>
</comment>
<dbReference type="RefSeq" id="WP_059056217.1">
    <property type="nucleotide sequence ID" value="NZ_CEML01000002.1"/>
</dbReference>
<dbReference type="Proteomes" id="UP000066737">
    <property type="component" value="Chromosome I"/>
</dbReference>
<evidence type="ECO:0000313" key="7">
    <source>
        <dbReference type="EMBL" id="CQH51431.1"/>
    </source>
</evidence>
<dbReference type="OrthoDB" id="38899at2157"/>
<keyword evidence="5 7" id="KW-0560">Oxidoreductase</keyword>
<dbReference type="InterPro" id="IPR023753">
    <property type="entry name" value="FAD/NAD-binding_dom"/>
</dbReference>
<protein>
    <submittedName>
        <fullName evidence="7">Probable NADH dehydrogenase</fullName>
        <ecNumber evidence="7">1.6.99.3</ecNumber>
    </submittedName>
</protein>
<keyword evidence="4" id="KW-0274">FAD</keyword>
<sequence length="380" mass="40196">MRVVVLGGGYAGVVLTDRLEDRLPADVDLVVVDDTGEHLVQHELHRVIRHPEFGDDVVVPLDDIFDRARVEVATVEDVDRDARQVELADGTSLDYDVAAVCLGAETAYYGLPGVEAHASPLKRLPDAARIRSEFEDLLESGGGTAVVGGAGLSGVQTAGELAAFAREADADADVVLLEQRETVAPSFPEQFRAAVRDELDREDVDVRTGVTVSRATDEVIETDDGDVAYDVFVWTGGIRGPDALDGERVDVHADFAADDRTLVLGDAARVIDAEGTAVPASAQAAVREAKVAARNVEKLVADVRERDDGFRPRLEQYTFDSPGWLVSVGDGAVAQVGPTVLRGAAANAVKSGVGASYLASAAGVRDAVGLLREEFDLAGE</sequence>
<keyword evidence="8" id="KW-1185">Reference proteome</keyword>
<name>A0A0U5GYU2_9EURY</name>
<feature type="domain" description="FAD/NAD(P)-binding" evidence="6">
    <location>
        <begin position="1"/>
        <end position="286"/>
    </location>
</feature>
<reference evidence="8" key="1">
    <citation type="journal article" date="2016" name="Environ. Microbiol.">
        <title>The complete genome of a viable archaeum isolated from 123-million-year-old rock salt.</title>
        <authorList>
            <person name="Jaakkola S.T."/>
            <person name="Pfeiffer F."/>
            <person name="Ravantti J.J."/>
            <person name="Guo Q."/>
            <person name="Liu Y."/>
            <person name="Chen X."/>
            <person name="Ma H."/>
            <person name="Yang C."/>
            <person name="Oksanen H.M."/>
            <person name="Bamford D.H."/>
        </authorList>
    </citation>
    <scope>NUCLEOTIDE SEQUENCE</scope>
    <source>
        <strain evidence="8">JI20-1</strain>
    </source>
</reference>
<evidence type="ECO:0000313" key="8">
    <source>
        <dbReference type="Proteomes" id="UP000066737"/>
    </source>
</evidence>
<dbReference type="GO" id="GO:0019646">
    <property type="term" value="P:aerobic electron transport chain"/>
    <property type="evidence" value="ECO:0007669"/>
    <property type="project" value="TreeGrafter"/>
</dbReference>
<dbReference type="EMBL" id="LN831302">
    <property type="protein sequence ID" value="CQH51431.1"/>
    <property type="molecule type" value="Genomic_DNA"/>
</dbReference>
<dbReference type="Pfam" id="PF07992">
    <property type="entry name" value="Pyr_redox_2"/>
    <property type="match status" value="1"/>
</dbReference>
<dbReference type="PANTHER" id="PTHR42913">
    <property type="entry name" value="APOPTOSIS-INDUCING FACTOR 1"/>
    <property type="match status" value="1"/>
</dbReference>
<accession>A0A0U5GYU2</accession>
<organism evidence="7 8">
    <name type="scientific">Halobacterium hubeiense</name>
    <dbReference type="NCBI Taxonomy" id="1407499"/>
    <lineage>
        <taxon>Archaea</taxon>
        <taxon>Methanobacteriati</taxon>
        <taxon>Methanobacteriota</taxon>
        <taxon>Stenosarchaea group</taxon>
        <taxon>Halobacteria</taxon>
        <taxon>Halobacteriales</taxon>
        <taxon>Halobacteriaceae</taxon>
        <taxon>Halobacterium</taxon>
    </lineage>
</organism>
<dbReference type="EC" id="1.6.99.3" evidence="7"/>
<evidence type="ECO:0000256" key="4">
    <source>
        <dbReference type="ARBA" id="ARBA00022827"/>
    </source>
</evidence>
<gene>
    <name evidence="7" type="primary">ndh2</name>
    <name evidence="7" type="ORF">HHUB_1731</name>
</gene>
<dbReference type="AlphaFoldDB" id="A0A0U5GYU2"/>
<dbReference type="GeneID" id="26658410"/>
<dbReference type="InterPro" id="IPR036188">
    <property type="entry name" value="FAD/NAD-bd_sf"/>
</dbReference>
<evidence type="ECO:0000256" key="3">
    <source>
        <dbReference type="ARBA" id="ARBA00022630"/>
    </source>
</evidence>
<evidence type="ECO:0000259" key="6">
    <source>
        <dbReference type="Pfam" id="PF07992"/>
    </source>
</evidence>